<evidence type="ECO:0000313" key="2">
    <source>
        <dbReference type="Proteomes" id="UP001148662"/>
    </source>
</evidence>
<reference evidence="1" key="1">
    <citation type="submission" date="2022-07" db="EMBL/GenBank/DDBJ databases">
        <title>Genome Sequence of Phlebia brevispora.</title>
        <authorList>
            <person name="Buettner E."/>
        </authorList>
    </citation>
    <scope>NUCLEOTIDE SEQUENCE</scope>
    <source>
        <strain evidence="1">MPL23</strain>
    </source>
</reference>
<organism evidence="1 2">
    <name type="scientific">Phlebia brevispora</name>
    <dbReference type="NCBI Taxonomy" id="194682"/>
    <lineage>
        <taxon>Eukaryota</taxon>
        <taxon>Fungi</taxon>
        <taxon>Dikarya</taxon>
        <taxon>Basidiomycota</taxon>
        <taxon>Agaricomycotina</taxon>
        <taxon>Agaricomycetes</taxon>
        <taxon>Polyporales</taxon>
        <taxon>Meruliaceae</taxon>
        <taxon>Phlebia</taxon>
    </lineage>
</organism>
<accession>A0ACC1SFY4</accession>
<protein>
    <submittedName>
        <fullName evidence="1">Uncharacterized protein</fullName>
    </submittedName>
</protein>
<dbReference type="EMBL" id="JANHOG010001333">
    <property type="protein sequence ID" value="KAJ3538850.1"/>
    <property type="molecule type" value="Genomic_DNA"/>
</dbReference>
<dbReference type="Proteomes" id="UP001148662">
    <property type="component" value="Unassembled WGS sequence"/>
</dbReference>
<keyword evidence="2" id="KW-1185">Reference proteome</keyword>
<sequence>MHPCLQVTEVLSLIAREVDLPRDHLSMALTCKCFYEPAIKMLWAECVSWRQLLACFPEDVWHISKENKLEGPSRPPTRTEWDRVLAHFRHVQTINMYMAPYDDLVVYLRFLSNYRPVTKLFPQLKHLLCLLIEEMAEFIGMLAGPSLRLAAISASDRHLAFALQISADESPLLRVLHICPEMQHSVYSVTSRAFHRCGHLFKNLLYLSCKGVLSFSPSMFLGLSARLPHLRNLECDIEPLEDEYTPPTQPHFPDLHSLDIHTASVPQVIVDLLQTQGMQELEKMRITFTNQPSLRSVRKLFKVLGKHKAIQSLKFSIDEAPEVHDPAITISEPVIRLLFGCETLQEVQMSNFVCSLQDNSLEAMATAWPQLKTLEIMQTRSQTPGKITFRGLYALTSRFPQLRSIGLPFNFAAVSEEDLTYGKHAPSLSLSDIIVDSMPTIPDQALLAVVTSALFPNARFLPSHPDAPHSPWPDINRMLRLHKLART</sequence>
<name>A0ACC1SFY4_9APHY</name>
<gene>
    <name evidence="1" type="ORF">NM688_g6456</name>
</gene>
<comment type="caution">
    <text evidence="1">The sequence shown here is derived from an EMBL/GenBank/DDBJ whole genome shotgun (WGS) entry which is preliminary data.</text>
</comment>
<evidence type="ECO:0000313" key="1">
    <source>
        <dbReference type="EMBL" id="KAJ3538850.1"/>
    </source>
</evidence>
<proteinExistence type="predicted"/>